<dbReference type="InterPro" id="IPR046768">
    <property type="entry name" value="ExoX-like_C"/>
</dbReference>
<comment type="similarity">
    <text evidence="1">Belongs to the helicase family.</text>
</comment>
<dbReference type="GO" id="GO:0000723">
    <property type="term" value="P:telomere maintenance"/>
    <property type="evidence" value="ECO:0007669"/>
    <property type="project" value="InterPro"/>
</dbReference>
<dbReference type="InterPro" id="IPR027417">
    <property type="entry name" value="P-loop_NTPase"/>
</dbReference>
<dbReference type="EC" id="5.6.2.3" evidence="1"/>
<comment type="caution">
    <text evidence="5">The sequence shown here is derived from an EMBL/GenBank/DDBJ whole genome shotgun (WGS) entry which is preliminary data.</text>
</comment>
<dbReference type="EMBL" id="CAJNNW010010562">
    <property type="protein sequence ID" value="CAE8652228.1"/>
    <property type="molecule type" value="Genomic_DNA"/>
</dbReference>
<evidence type="ECO:0000313" key="5">
    <source>
        <dbReference type="EMBL" id="CAE8652228.1"/>
    </source>
</evidence>
<keyword evidence="1" id="KW-0067">ATP-binding</keyword>
<keyword evidence="1" id="KW-0233">DNA recombination</keyword>
<dbReference type="CDD" id="cd18809">
    <property type="entry name" value="SF1_C_RecD"/>
    <property type="match status" value="1"/>
</dbReference>
<sequence length="785" mass="86623">MAGGRRPGVRVAWAWCFSAAAFAALVLQGLGAAWSGFGLKLGNRQQQISCVRHRRALPSRSSEGAALELLKDEDEVSEDEFPSATASGRDDQNFSKWQDSLNARQRDAVDAVLRGDNVLITGGAGVGKTFVGNAIREALASKYGDTWKDKVAVTASTGTAALLTSGCTLNAALGIGVPRELKDFAKIRTGNNAEFWKRAEVLVLDEASMISGELLDRLDVELRKLRKVDTAFGGVQVVLIGDLFQLPPISTKLPKEVLTQLDPQELANGRAVLRSAGRKSELFLNRGMIFQSEVFWDLNLEIIELVEPLRQRADSMMWRMLQSLRTIDNPKQVKEAIACLNKECFRPLKLESPKQEVVTLLPTVKQVEEINLKKLKELKTKLRLFKATDSVEAYPIAAQNRSTEELEDILRKMPFFASGSSACPAAGELMLKVGAFVMMTVNLEDSKSGKRIANGATGTVVRYAKNNNVVVVDFDGCKWRIQANQFESIVPGVGVCNRRQFPLRLSWAMTHHRSQGRTLRHVRVDARSFSEGQSYVALSRSTGMDGLELLSPLRLRDFRANAASRVFFEYFAQGDLAGAREELGSWRDMDINGRPRGGVARWAGEPRFSFGKHSGQTFQDVATNEAGYVRWLREQRDTASDNLLEFLDWLDSQSTKSATTTHDVKDTRENSIGSVAASLVEPVESPPDISPVDEESDRSISAGRGQSAKLGCLSRDQLQAMLRERNLPVSGRKSEMISLLLVGMHDLGPQFGSKPDSVAVPEQISIEEPRRHLSEVINPVAAMYK</sequence>
<keyword evidence="1" id="KW-0547">Nucleotide-binding</keyword>
<dbReference type="Gene3D" id="3.40.50.300">
    <property type="entry name" value="P-loop containing nucleotide triphosphate hydrolases"/>
    <property type="match status" value="1"/>
</dbReference>
<feature type="region of interest" description="Disordered" evidence="2">
    <location>
        <begin position="71"/>
        <end position="95"/>
    </location>
</feature>
<dbReference type="PANTHER" id="PTHR47642:SF5">
    <property type="entry name" value="ATP-DEPENDENT DNA HELICASE"/>
    <property type="match status" value="1"/>
</dbReference>
<keyword evidence="1" id="KW-0347">Helicase</keyword>
<comment type="cofactor">
    <cofactor evidence="1">
        <name>Mg(2+)</name>
        <dbReference type="ChEBI" id="CHEBI:18420"/>
    </cofactor>
</comment>
<evidence type="ECO:0000256" key="2">
    <source>
        <dbReference type="SAM" id="MobiDB-lite"/>
    </source>
</evidence>
<feature type="domain" description="DNA helicase Pif1-like DEAD-box helicase" evidence="3">
    <location>
        <begin position="101"/>
        <end position="253"/>
    </location>
</feature>
<dbReference type="GO" id="GO:0006281">
    <property type="term" value="P:DNA repair"/>
    <property type="evidence" value="ECO:0007669"/>
    <property type="project" value="UniProtKB-KW"/>
</dbReference>
<evidence type="ECO:0000259" key="3">
    <source>
        <dbReference type="Pfam" id="PF05970"/>
    </source>
</evidence>
<name>A0A813IMN5_POLGL</name>
<dbReference type="InterPro" id="IPR010285">
    <property type="entry name" value="DNA_helicase_pif1-like_DEAD"/>
</dbReference>
<dbReference type="InterPro" id="IPR051055">
    <property type="entry name" value="PIF1_helicase"/>
</dbReference>
<keyword evidence="1" id="KW-0227">DNA damage</keyword>
<dbReference type="GO" id="GO:0005524">
    <property type="term" value="F:ATP binding"/>
    <property type="evidence" value="ECO:0007669"/>
    <property type="project" value="UniProtKB-KW"/>
</dbReference>
<dbReference type="Pfam" id="PF05970">
    <property type="entry name" value="PIF1"/>
    <property type="match status" value="1"/>
</dbReference>
<dbReference type="AlphaFoldDB" id="A0A813IMN5"/>
<accession>A0A813IMN5</accession>
<dbReference type="SUPFAM" id="SSF52540">
    <property type="entry name" value="P-loop containing nucleoside triphosphate hydrolases"/>
    <property type="match status" value="2"/>
</dbReference>
<keyword evidence="1" id="KW-0378">Hydrolase</keyword>
<proteinExistence type="inferred from homology"/>
<reference evidence="5" key="1">
    <citation type="submission" date="2021-02" db="EMBL/GenBank/DDBJ databases">
        <authorList>
            <person name="Dougan E. K."/>
            <person name="Rhodes N."/>
            <person name="Thang M."/>
            <person name="Chan C."/>
        </authorList>
    </citation>
    <scope>NUCLEOTIDE SEQUENCE</scope>
</reference>
<feature type="region of interest" description="Disordered" evidence="2">
    <location>
        <begin position="676"/>
        <end position="704"/>
    </location>
</feature>
<keyword evidence="1" id="KW-0234">DNA repair</keyword>
<feature type="compositionally biased region" description="Acidic residues" evidence="2">
    <location>
        <begin position="71"/>
        <end position="81"/>
    </location>
</feature>
<evidence type="ECO:0000259" key="4">
    <source>
        <dbReference type="Pfam" id="PF20600"/>
    </source>
</evidence>
<dbReference type="InterPro" id="IPR036361">
    <property type="entry name" value="SAP_dom_sf"/>
</dbReference>
<gene>
    <name evidence="5" type="ORF">PGLA2088_LOCUS9545</name>
</gene>
<dbReference type="Proteomes" id="UP000626109">
    <property type="component" value="Unassembled WGS sequence"/>
</dbReference>
<dbReference type="GO" id="GO:0006310">
    <property type="term" value="P:DNA recombination"/>
    <property type="evidence" value="ECO:0007669"/>
    <property type="project" value="UniProtKB-KW"/>
</dbReference>
<comment type="catalytic activity">
    <reaction evidence="1">
        <text>ATP + H2O = ADP + phosphate + H(+)</text>
        <dbReference type="Rhea" id="RHEA:13065"/>
        <dbReference type="ChEBI" id="CHEBI:15377"/>
        <dbReference type="ChEBI" id="CHEBI:15378"/>
        <dbReference type="ChEBI" id="CHEBI:30616"/>
        <dbReference type="ChEBI" id="CHEBI:43474"/>
        <dbReference type="ChEBI" id="CHEBI:456216"/>
        <dbReference type="EC" id="5.6.2.3"/>
    </reaction>
</comment>
<dbReference type="GO" id="GO:0043139">
    <property type="term" value="F:5'-3' DNA helicase activity"/>
    <property type="evidence" value="ECO:0007669"/>
    <property type="project" value="UniProtKB-EC"/>
</dbReference>
<dbReference type="Pfam" id="PF20600">
    <property type="entry name" value="ExoX-like_C"/>
    <property type="match status" value="1"/>
</dbReference>
<protein>
    <recommendedName>
        <fullName evidence="1">ATP-dependent DNA helicase</fullName>
        <ecNumber evidence="1">5.6.2.3</ecNumber>
    </recommendedName>
</protein>
<organism evidence="5 6">
    <name type="scientific">Polarella glacialis</name>
    <name type="common">Dinoflagellate</name>
    <dbReference type="NCBI Taxonomy" id="89957"/>
    <lineage>
        <taxon>Eukaryota</taxon>
        <taxon>Sar</taxon>
        <taxon>Alveolata</taxon>
        <taxon>Dinophyceae</taxon>
        <taxon>Suessiales</taxon>
        <taxon>Suessiaceae</taxon>
        <taxon>Polarella</taxon>
    </lineage>
</organism>
<feature type="domain" description="Exodeoxyribonuclease X-like C-terminal" evidence="4">
    <location>
        <begin position="608"/>
        <end position="635"/>
    </location>
</feature>
<dbReference type="Gene3D" id="1.10.720.30">
    <property type="entry name" value="SAP domain"/>
    <property type="match status" value="1"/>
</dbReference>
<evidence type="ECO:0000256" key="1">
    <source>
        <dbReference type="RuleBase" id="RU363044"/>
    </source>
</evidence>
<dbReference type="GO" id="GO:0016787">
    <property type="term" value="F:hydrolase activity"/>
    <property type="evidence" value="ECO:0007669"/>
    <property type="project" value="UniProtKB-KW"/>
</dbReference>
<dbReference type="PANTHER" id="PTHR47642">
    <property type="entry name" value="ATP-DEPENDENT DNA HELICASE"/>
    <property type="match status" value="1"/>
</dbReference>
<evidence type="ECO:0000313" key="6">
    <source>
        <dbReference type="Proteomes" id="UP000626109"/>
    </source>
</evidence>